<proteinExistence type="inferred from homology"/>
<dbReference type="PANTHER" id="PTHR44196:SF1">
    <property type="entry name" value="DEHYDROGENASE_REDUCTASE SDR FAMILY MEMBER 7B"/>
    <property type="match status" value="1"/>
</dbReference>
<accession>A0ABT1P3X6</accession>
<dbReference type="SUPFAM" id="SSF51735">
    <property type="entry name" value="NAD(P)-binding Rossmann-fold domains"/>
    <property type="match status" value="1"/>
</dbReference>
<gene>
    <name evidence="4" type="ORF">HXX02_09640</name>
</gene>
<feature type="domain" description="Ketoreductase" evidence="3">
    <location>
        <begin position="11"/>
        <end position="192"/>
    </location>
</feature>
<dbReference type="Proteomes" id="UP001205566">
    <property type="component" value="Unassembled WGS sequence"/>
</dbReference>
<keyword evidence="5" id="KW-1185">Reference proteome</keyword>
<dbReference type="InterPro" id="IPR057326">
    <property type="entry name" value="KR_dom"/>
</dbReference>
<keyword evidence="2" id="KW-0560">Oxidoreductase</keyword>
<sequence length="262" mass="28700">MADAATWSSKLNIWVTGAGSGIGEALVRRLIAEGHFVIISGRNRAPLLAIQQAAPTRVKVLDCDVGNDQSMVSAASDLQEITDQLDLVIACAGTCEYDEGLTLDIDSYRRVFDANFFGLVNTLRASLPLLGGSRAPVFVAVGSLSSVIGFPRAEAYGASKAAVDYFTQAVRADTSLTSLRTVLVRPGFIDTPLTRKNDFDMPFLMAPEKAAERILSGIKAGRHTIDFPRRLSWPLRLLRFFSPVWFRLIAPRMTRIQKLRKA</sequence>
<name>A0ABT1P3X6_9GAMM</name>
<reference evidence="4" key="1">
    <citation type="thesis" date="2020" institute="Technische Universitat Dresden" country="Dresden, Germany">
        <title>The Agarolytic System of Microbulbifer elongatus PORT2, Isolated from Batu Karas, Pangandaran West Java Indonesia.</title>
        <authorList>
            <person name="Anggraeni S.R."/>
        </authorList>
    </citation>
    <scope>NUCLEOTIDE SEQUENCE</scope>
    <source>
        <strain evidence="4">PORT2</strain>
    </source>
</reference>
<evidence type="ECO:0000256" key="2">
    <source>
        <dbReference type="ARBA" id="ARBA00023002"/>
    </source>
</evidence>
<evidence type="ECO:0000259" key="3">
    <source>
        <dbReference type="SMART" id="SM00822"/>
    </source>
</evidence>
<evidence type="ECO:0000256" key="1">
    <source>
        <dbReference type="ARBA" id="ARBA00006484"/>
    </source>
</evidence>
<organism evidence="4 5">
    <name type="scientific">Microbulbifer elongatus</name>
    <dbReference type="NCBI Taxonomy" id="86173"/>
    <lineage>
        <taxon>Bacteria</taxon>
        <taxon>Pseudomonadati</taxon>
        <taxon>Pseudomonadota</taxon>
        <taxon>Gammaproteobacteria</taxon>
        <taxon>Cellvibrionales</taxon>
        <taxon>Microbulbiferaceae</taxon>
        <taxon>Microbulbifer</taxon>
    </lineage>
</organism>
<dbReference type="PROSITE" id="PS00061">
    <property type="entry name" value="ADH_SHORT"/>
    <property type="match status" value="1"/>
</dbReference>
<comment type="caution">
    <text evidence="4">The sequence shown here is derived from an EMBL/GenBank/DDBJ whole genome shotgun (WGS) entry which is preliminary data.</text>
</comment>
<dbReference type="PRINTS" id="PR00081">
    <property type="entry name" value="GDHRDH"/>
</dbReference>
<dbReference type="RefSeq" id="WP_255874766.1">
    <property type="nucleotide sequence ID" value="NZ_JACASI010000026.1"/>
</dbReference>
<dbReference type="SMART" id="SM00822">
    <property type="entry name" value="PKS_KR"/>
    <property type="match status" value="1"/>
</dbReference>
<dbReference type="PANTHER" id="PTHR44196">
    <property type="entry name" value="DEHYDROGENASE/REDUCTASE SDR FAMILY MEMBER 7B"/>
    <property type="match status" value="1"/>
</dbReference>
<dbReference type="InterPro" id="IPR020904">
    <property type="entry name" value="Sc_DH/Rdtase_CS"/>
</dbReference>
<dbReference type="InterPro" id="IPR036291">
    <property type="entry name" value="NAD(P)-bd_dom_sf"/>
</dbReference>
<dbReference type="Gene3D" id="3.40.50.720">
    <property type="entry name" value="NAD(P)-binding Rossmann-like Domain"/>
    <property type="match status" value="1"/>
</dbReference>
<comment type="similarity">
    <text evidence="1">Belongs to the short-chain dehydrogenases/reductases (SDR) family.</text>
</comment>
<evidence type="ECO:0000313" key="5">
    <source>
        <dbReference type="Proteomes" id="UP001205566"/>
    </source>
</evidence>
<protein>
    <submittedName>
        <fullName evidence="4">SDR family NAD(P)-dependent oxidoreductase</fullName>
    </submittedName>
</protein>
<dbReference type="InterPro" id="IPR002347">
    <property type="entry name" value="SDR_fam"/>
</dbReference>
<dbReference type="EMBL" id="JACASI010000026">
    <property type="protein sequence ID" value="MCQ3829709.1"/>
    <property type="molecule type" value="Genomic_DNA"/>
</dbReference>
<evidence type="ECO:0000313" key="4">
    <source>
        <dbReference type="EMBL" id="MCQ3829709.1"/>
    </source>
</evidence>
<dbReference type="Pfam" id="PF00106">
    <property type="entry name" value="adh_short"/>
    <property type="match status" value="1"/>
</dbReference>